<reference evidence="2" key="1">
    <citation type="submission" date="2009-07" db="EMBL/GenBank/DDBJ databases">
        <authorList>
            <consortium name="US DOE Joint Genome Institute (JGI-PGF)"/>
            <person name="Lucas S."/>
            <person name="Copeland A."/>
            <person name="Lapidus A."/>
            <person name="Glavina del Rio T."/>
            <person name="Tice H."/>
            <person name="Bruce D."/>
            <person name="Goodwin L."/>
            <person name="Pitluck S."/>
            <person name="Larimer F."/>
            <person name="Land M.L."/>
            <person name="Mouttaki H."/>
            <person name="He Z."/>
            <person name="Zhou J."/>
            <person name="Hemme C.L."/>
        </authorList>
    </citation>
    <scope>NUCLEOTIDE SEQUENCE [LARGE SCALE GENOMIC DNA]</scope>
    <source>
        <strain evidence="2">DSM 2782</strain>
    </source>
</reference>
<dbReference type="NCBIfam" id="TIGR01686">
    <property type="entry name" value="FkbH"/>
    <property type="match status" value="1"/>
</dbReference>
<keyword evidence="3" id="KW-1185">Reference proteome</keyword>
<name>F1T8T7_9FIRM</name>
<dbReference type="RefSeq" id="WP_004616966.1">
    <property type="nucleotide sequence ID" value="NZ_ACXX02000002.1"/>
</dbReference>
<evidence type="ECO:0000313" key="2">
    <source>
        <dbReference type="EMBL" id="EGD48919.1"/>
    </source>
</evidence>
<dbReference type="AlphaFoldDB" id="F1T8T7"/>
<evidence type="ECO:0000313" key="3">
    <source>
        <dbReference type="Proteomes" id="UP000003860"/>
    </source>
</evidence>
<dbReference type="InterPro" id="IPR004274">
    <property type="entry name" value="FCP1_dom"/>
</dbReference>
<dbReference type="InterPro" id="IPR036514">
    <property type="entry name" value="SGNH_hydro_sf"/>
</dbReference>
<dbReference type="STRING" id="588581.Cpap_3346"/>
<feature type="domain" description="FCP1 homology" evidence="1">
    <location>
        <begin position="236"/>
        <end position="357"/>
    </location>
</feature>
<dbReference type="InterPro" id="IPR010037">
    <property type="entry name" value="FkbH_domain"/>
</dbReference>
<dbReference type="Gene3D" id="3.40.50.1110">
    <property type="entry name" value="SGNH hydrolase"/>
    <property type="match status" value="1"/>
</dbReference>
<dbReference type="InterPro" id="IPR023214">
    <property type="entry name" value="HAD_sf"/>
</dbReference>
<protein>
    <submittedName>
        <fullName evidence="2">FkbH like protein</fullName>
    </submittedName>
</protein>
<proteinExistence type="predicted"/>
<dbReference type="Gene3D" id="3.40.50.1000">
    <property type="entry name" value="HAD superfamily/HAD-like"/>
    <property type="match status" value="1"/>
</dbReference>
<organism evidence="2 3">
    <name type="scientific">Ruminiclostridium papyrosolvens DSM 2782</name>
    <dbReference type="NCBI Taxonomy" id="588581"/>
    <lineage>
        <taxon>Bacteria</taxon>
        <taxon>Bacillati</taxon>
        <taxon>Bacillota</taxon>
        <taxon>Clostridia</taxon>
        <taxon>Eubacteriales</taxon>
        <taxon>Oscillospiraceae</taxon>
        <taxon>Ruminiclostridium</taxon>
    </lineage>
</organism>
<dbReference type="OrthoDB" id="323926at2"/>
<dbReference type="Pfam" id="PF03031">
    <property type="entry name" value="NIF"/>
    <property type="match status" value="1"/>
</dbReference>
<sequence>MKSYLHMEYSEVVDKLNSNKNNVLPTLNISVLRNITLEPILDTFLRYFMLEIGYKANVMFGDYDNILQEAVGKRPDLLNNNVDCVLVFSQLETLSNIISRNYLQCSQSEIENEKERIVNYMTQTLNGIREQTQALILWCGFEVPIYPLAGILDKPNSMYQISTINWLNNQLNKVLFGNTNAYYIDINLCIARVGARNFYDKRFWYIGHAPYSKEACREISYEIFKHIKTSKSKCKKCIVLDCDNVLWGGIVGEDSLLGIKLGKDYPGLAYHEFQQEILNLYNRGTILTICSKNNEEDVWEVFENHPYMVLKREHISASRINWDDKATNISSISKELNISLDSIVFVDDSQHEIEMVNYALPQVETIHLQKNRAFEYRDILASCGLFDILSITNEDKLRGQMYRTEAQRNKFAQEFTDMECYYNSLEMEVSIYFSNSFYIPRIAQLTQRTNQFNLTTKRYSEDDIKMLTESKDYDVICIQLKDRFGDLGIVGASILKYENDQALIDTFLLSCRALGRKIEYVLLMECMKLSKLRSKKVIFGQYISSNKNMQVKDFYESKGFSTIQNSEVSIYKYDLESYTYEIPSFFKNITTEVELL</sequence>
<dbReference type="NCBIfam" id="TIGR01681">
    <property type="entry name" value="HAD-SF-IIIC"/>
    <property type="match status" value="1"/>
</dbReference>
<gene>
    <name evidence="2" type="ORF">Cpap_3346</name>
</gene>
<dbReference type="InterPro" id="IPR010033">
    <property type="entry name" value="HAD_SF_ppase_IIIC"/>
</dbReference>
<dbReference type="eggNOG" id="COG3882">
    <property type="taxonomic scope" value="Bacteria"/>
</dbReference>
<reference evidence="2" key="2">
    <citation type="submission" date="2011-01" db="EMBL/GenBank/DDBJ databases">
        <title>The Non-contiguous Finished genome of Clostridium papyrosolvens.</title>
        <authorList>
            <person name="Lucas S."/>
            <person name="Copeland A."/>
            <person name="Lapidus A."/>
            <person name="Cheng J.-F."/>
            <person name="Goodwin L."/>
            <person name="Pitluck S."/>
            <person name="Misra M."/>
            <person name="Chertkov O."/>
            <person name="Detter J.C."/>
            <person name="Han C."/>
            <person name="Tapia R."/>
            <person name="Land M."/>
            <person name="Hauser L."/>
            <person name="Kyrpides N."/>
            <person name="Ivanova N."/>
            <person name="Pagani I."/>
            <person name="Mouttaki H."/>
            <person name="He Z."/>
            <person name="Zhou J."/>
            <person name="Hemme C.L."/>
            <person name="Woyke T."/>
        </authorList>
    </citation>
    <scope>NUCLEOTIDE SEQUENCE [LARGE SCALE GENOMIC DNA]</scope>
    <source>
        <strain evidence="2">DSM 2782</strain>
    </source>
</reference>
<dbReference type="Proteomes" id="UP000003860">
    <property type="component" value="Unassembled WGS sequence"/>
</dbReference>
<comment type="caution">
    <text evidence="2">The sequence shown here is derived from an EMBL/GenBank/DDBJ whole genome shotgun (WGS) entry which is preliminary data.</text>
</comment>
<evidence type="ECO:0000259" key="1">
    <source>
        <dbReference type="Pfam" id="PF03031"/>
    </source>
</evidence>
<dbReference type="InterPro" id="IPR036412">
    <property type="entry name" value="HAD-like_sf"/>
</dbReference>
<dbReference type="SUPFAM" id="SSF56784">
    <property type="entry name" value="HAD-like"/>
    <property type="match status" value="1"/>
</dbReference>
<dbReference type="EMBL" id="ACXX02000002">
    <property type="protein sequence ID" value="EGD48919.1"/>
    <property type="molecule type" value="Genomic_DNA"/>
</dbReference>
<accession>F1T8T7</accession>